<feature type="domain" description="PEP-utilising enzyme mobile" evidence="15">
    <location>
        <begin position="480"/>
        <end position="546"/>
    </location>
</feature>
<name>A0A2U3QG58_9BACT</name>
<dbReference type="InterPro" id="IPR002192">
    <property type="entry name" value="PPDK_AMP/ATP-bd"/>
</dbReference>
<comment type="pathway">
    <text evidence="3">Carbohydrate biosynthesis; gluconeogenesis.</text>
</comment>
<keyword evidence="7 17" id="KW-0808">Transferase</keyword>
<dbReference type="PANTHER" id="PTHR43030">
    <property type="entry name" value="PHOSPHOENOLPYRUVATE SYNTHASE"/>
    <property type="match status" value="1"/>
</dbReference>
<proteinExistence type="inferred from homology"/>
<comment type="function">
    <text evidence="2">Catalyzes the phosphorylation of pyruvate to phosphoenolpyruvate.</text>
</comment>
<dbReference type="Proteomes" id="UP000245125">
    <property type="component" value="Unassembled WGS sequence"/>
</dbReference>
<dbReference type="Gene3D" id="3.30.1490.20">
    <property type="entry name" value="ATP-grasp fold, A domain"/>
    <property type="match status" value="1"/>
</dbReference>
<dbReference type="InterPro" id="IPR036637">
    <property type="entry name" value="Phosphohistidine_dom_sf"/>
</dbReference>
<dbReference type="Pfam" id="PF01326">
    <property type="entry name" value="PPDK_N"/>
    <property type="match status" value="1"/>
</dbReference>
<organism evidence="17 18">
    <name type="scientific">Candidatus Sulfobium mesophilum</name>
    <dbReference type="NCBI Taxonomy" id="2016548"/>
    <lineage>
        <taxon>Bacteria</taxon>
        <taxon>Pseudomonadati</taxon>
        <taxon>Nitrospirota</taxon>
        <taxon>Nitrospiria</taxon>
        <taxon>Nitrospirales</taxon>
        <taxon>Nitrospiraceae</taxon>
        <taxon>Candidatus Sulfobium</taxon>
    </lineage>
</organism>
<dbReference type="Pfam" id="PF00391">
    <property type="entry name" value="PEP-utilizers"/>
    <property type="match status" value="1"/>
</dbReference>
<evidence type="ECO:0000256" key="13">
    <source>
        <dbReference type="ARBA" id="ARBA00033470"/>
    </source>
</evidence>
<dbReference type="InterPro" id="IPR013815">
    <property type="entry name" value="ATP_grasp_subdomain_1"/>
</dbReference>
<keyword evidence="12" id="KW-0460">Magnesium</keyword>
<dbReference type="Gene3D" id="3.30.470.20">
    <property type="entry name" value="ATP-grasp fold, B domain"/>
    <property type="match status" value="1"/>
</dbReference>
<comment type="cofactor">
    <cofactor evidence="1">
        <name>Mg(2+)</name>
        <dbReference type="ChEBI" id="CHEBI:18420"/>
    </cofactor>
</comment>
<keyword evidence="9" id="KW-0547">Nucleotide-binding</keyword>
<evidence type="ECO:0000256" key="8">
    <source>
        <dbReference type="ARBA" id="ARBA00022723"/>
    </source>
</evidence>
<dbReference type="UniPathway" id="UPA00138"/>
<dbReference type="OrthoDB" id="9760711at2"/>
<evidence type="ECO:0000256" key="9">
    <source>
        <dbReference type="ARBA" id="ARBA00022741"/>
    </source>
</evidence>
<dbReference type="GO" id="GO:0005524">
    <property type="term" value="F:ATP binding"/>
    <property type="evidence" value="ECO:0007669"/>
    <property type="project" value="UniProtKB-KW"/>
</dbReference>
<evidence type="ECO:0000256" key="2">
    <source>
        <dbReference type="ARBA" id="ARBA00002988"/>
    </source>
</evidence>
<sequence length="854" mass="94447">MKNVLEKIKSFLGTSKKEDGGSLPIKAVFKSFKEVLENNSRALEIIADMGEKLGGDYLFDINYIKGAYSELAGTVSNSLQNFDALTANKYLKLHDVFGHVDSQIKRLIYDVTPTPGVMVLSFKDITWNMFRDVGGKNAALAEMSNYLRLNIPGGFAITTSAFDEFVAENGLQERIRAIHDSSPADDRIFEEMRSLIMNGTIPEELDSAISGAVETIRETFGRDCFLAVRSSAEEEDGEHSFAGQFETVLNVPLDVKAVEDAYKKVLASLYLPGSVAYQAGLGYRIGDIKMAVGCMIMVDAVKSGVLYTVAPNGDRDIVVINSTWGLGSLIVEGQTDADMFMVKKEIEPELLGAKSGKKEFMVVNRKDGGVEKTKTSEDLAGIPSLTTEEVMELARQAVYIEKHFRKPQDIEWAFDKAGRLFILQARPLRGMEATEAGGIRHERFAEATETLMKDKGTVVQKGAGAGRVFVLRHPGEMDKFPKGSVLVSKYDSSNFVRIMPYVSAIITDVGVPTSHMASLCREFRVPTVVNAGDATRIFEHGQEVTVVIDEDGVTVYDGIVKELLKDNGKDSLKMEELYEYRKRRYVLRYISMLNLVDPTQDNFSPEGCRTLHDVIRFMHEKAVTELVVNAGRGNEIIKQHAAVKLDLTVPAGIVAIDIGGGLDISEGAGKAGFEQILSVPLRAVTRGMMHPGVWHADSVSLKVGDFFSSMIRMPDLTADRSEYVGYNVAVVSGEYLNLSIRFGYHFTVLDCYCSENARNNHIYFRFIGGATDMAKRSRRVEIISSVIRNFGFSVMVKGDLLIGRLANINRDEMEGILDQLGRLMAFTRQLDAVLNDDASVEFFAGNFMEGKYTI</sequence>
<dbReference type="GO" id="GO:0006094">
    <property type="term" value="P:gluconeogenesis"/>
    <property type="evidence" value="ECO:0007669"/>
    <property type="project" value="UniProtKB-UniPathway"/>
</dbReference>
<keyword evidence="18" id="KW-1185">Reference proteome</keyword>
<dbReference type="EMBL" id="OUUY01000067">
    <property type="protein sequence ID" value="SPQ00383.1"/>
    <property type="molecule type" value="Genomic_DNA"/>
</dbReference>
<comment type="catalytic activity">
    <reaction evidence="14">
        <text>pyruvate + ATP + H2O = phosphoenolpyruvate + AMP + phosphate + 2 H(+)</text>
        <dbReference type="Rhea" id="RHEA:11364"/>
        <dbReference type="ChEBI" id="CHEBI:15361"/>
        <dbReference type="ChEBI" id="CHEBI:15377"/>
        <dbReference type="ChEBI" id="CHEBI:15378"/>
        <dbReference type="ChEBI" id="CHEBI:30616"/>
        <dbReference type="ChEBI" id="CHEBI:43474"/>
        <dbReference type="ChEBI" id="CHEBI:58702"/>
        <dbReference type="ChEBI" id="CHEBI:456215"/>
        <dbReference type="EC" id="2.7.9.2"/>
    </reaction>
</comment>
<evidence type="ECO:0000256" key="14">
    <source>
        <dbReference type="ARBA" id="ARBA00047700"/>
    </source>
</evidence>
<dbReference type="Gene3D" id="3.50.30.10">
    <property type="entry name" value="Phosphohistidine domain"/>
    <property type="match status" value="1"/>
</dbReference>
<dbReference type="PANTHER" id="PTHR43030:SF1">
    <property type="entry name" value="PHOSPHOENOLPYRUVATE SYNTHASE"/>
    <property type="match status" value="1"/>
</dbReference>
<dbReference type="EC" id="2.7.9.2" evidence="5"/>
<evidence type="ECO:0000259" key="16">
    <source>
        <dbReference type="Pfam" id="PF01326"/>
    </source>
</evidence>
<gene>
    <name evidence="17" type="ORF">NBG4_220016</name>
</gene>
<evidence type="ECO:0000256" key="5">
    <source>
        <dbReference type="ARBA" id="ARBA00011996"/>
    </source>
</evidence>
<dbReference type="InterPro" id="IPR006319">
    <property type="entry name" value="PEP_synth"/>
</dbReference>
<evidence type="ECO:0000313" key="17">
    <source>
        <dbReference type="EMBL" id="SPQ00383.1"/>
    </source>
</evidence>
<accession>A0A2U3QG58</accession>
<evidence type="ECO:0000256" key="7">
    <source>
        <dbReference type="ARBA" id="ARBA00022679"/>
    </source>
</evidence>
<evidence type="ECO:0000256" key="1">
    <source>
        <dbReference type="ARBA" id="ARBA00001946"/>
    </source>
</evidence>
<evidence type="ECO:0000256" key="11">
    <source>
        <dbReference type="ARBA" id="ARBA00022840"/>
    </source>
</evidence>
<keyword evidence="17" id="KW-0670">Pyruvate</keyword>
<keyword evidence="11" id="KW-0067">ATP-binding</keyword>
<evidence type="ECO:0000313" key="18">
    <source>
        <dbReference type="Proteomes" id="UP000245125"/>
    </source>
</evidence>
<dbReference type="InterPro" id="IPR008279">
    <property type="entry name" value="PEP-util_enz_mobile_dom"/>
</dbReference>
<dbReference type="GO" id="GO:0046872">
    <property type="term" value="F:metal ion binding"/>
    <property type="evidence" value="ECO:0007669"/>
    <property type="project" value="UniProtKB-KW"/>
</dbReference>
<protein>
    <recommendedName>
        <fullName evidence="6">Phosphoenolpyruvate synthase</fullName>
        <ecNumber evidence="5">2.7.9.2</ecNumber>
    </recommendedName>
    <alternativeName>
        <fullName evidence="13">Pyruvate, water dikinase</fullName>
    </alternativeName>
</protein>
<dbReference type="SUPFAM" id="SSF52009">
    <property type="entry name" value="Phosphohistidine domain"/>
    <property type="match status" value="1"/>
</dbReference>
<evidence type="ECO:0000259" key="15">
    <source>
        <dbReference type="Pfam" id="PF00391"/>
    </source>
</evidence>
<keyword evidence="10 17" id="KW-0418">Kinase</keyword>
<comment type="similarity">
    <text evidence="4">Belongs to the PEP-utilizing enzyme family.</text>
</comment>
<evidence type="ECO:0000256" key="12">
    <source>
        <dbReference type="ARBA" id="ARBA00022842"/>
    </source>
</evidence>
<evidence type="ECO:0000256" key="3">
    <source>
        <dbReference type="ARBA" id="ARBA00004742"/>
    </source>
</evidence>
<reference evidence="18" key="1">
    <citation type="submission" date="2018-03" db="EMBL/GenBank/DDBJ databases">
        <authorList>
            <person name="Zecchin S."/>
        </authorList>
    </citation>
    <scope>NUCLEOTIDE SEQUENCE [LARGE SCALE GENOMIC DNA]</scope>
</reference>
<dbReference type="GO" id="GO:0008986">
    <property type="term" value="F:pyruvate, water dikinase activity"/>
    <property type="evidence" value="ECO:0007669"/>
    <property type="project" value="UniProtKB-EC"/>
</dbReference>
<dbReference type="SUPFAM" id="SSF56059">
    <property type="entry name" value="Glutathione synthetase ATP-binding domain-like"/>
    <property type="match status" value="1"/>
</dbReference>
<evidence type="ECO:0000256" key="4">
    <source>
        <dbReference type="ARBA" id="ARBA00007837"/>
    </source>
</evidence>
<evidence type="ECO:0000256" key="10">
    <source>
        <dbReference type="ARBA" id="ARBA00022777"/>
    </source>
</evidence>
<evidence type="ECO:0000256" key="6">
    <source>
        <dbReference type="ARBA" id="ARBA00021623"/>
    </source>
</evidence>
<keyword evidence="8" id="KW-0479">Metal-binding</keyword>
<dbReference type="AlphaFoldDB" id="A0A2U3QG58"/>
<feature type="domain" description="Pyruvate phosphate dikinase AMP/ATP-binding" evidence="16">
    <location>
        <begin position="133"/>
        <end position="435"/>
    </location>
</feature>